<feature type="domain" description="RRM" evidence="3">
    <location>
        <begin position="14"/>
        <end position="92"/>
    </location>
</feature>
<sequence length="151" mass="17839">MVRDDYGREEPTRTSILLRNLSRSTRTEDIRYLSEKYGPVRDVYLPLDYYTKEPRGIGFVEFVDTRDAEDARRGFDRRVIDGREVVAVFAEQGRKKPQDYRRGGGGGSRYSDRPRGDDRPRGGRERDYGFDRDYRRRRSYRSKIKLCVVVV</sequence>
<name>A0A061RGN7_9CHLO</name>
<feature type="compositionally biased region" description="Basic and acidic residues" evidence="2">
    <location>
        <begin position="92"/>
        <end position="102"/>
    </location>
</feature>
<proteinExistence type="predicted"/>
<dbReference type="Pfam" id="PF00076">
    <property type="entry name" value="RRM_1"/>
    <property type="match status" value="1"/>
</dbReference>
<dbReference type="InterPro" id="IPR012677">
    <property type="entry name" value="Nucleotide-bd_a/b_plait_sf"/>
</dbReference>
<dbReference type="SUPFAM" id="SSF54928">
    <property type="entry name" value="RNA-binding domain, RBD"/>
    <property type="match status" value="1"/>
</dbReference>
<accession>A0A061RGN7</accession>
<dbReference type="InterPro" id="IPR050441">
    <property type="entry name" value="RBM"/>
</dbReference>
<dbReference type="AlphaFoldDB" id="A0A061RGN7"/>
<dbReference type="Gene3D" id="3.30.70.330">
    <property type="match status" value="1"/>
</dbReference>
<evidence type="ECO:0000259" key="3">
    <source>
        <dbReference type="PROSITE" id="PS50102"/>
    </source>
</evidence>
<evidence type="ECO:0000256" key="1">
    <source>
        <dbReference type="PROSITE-ProRule" id="PRU00176"/>
    </source>
</evidence>
<reference evidence="4" key="1">
    <citation type="submission" date="2014-05" db="EMBL/GenBank/DDBJ databases">
        <title>The transcriptome of the halophilic microalga Tetraselmis sp. GSL018 isolated from the Great Salt Lake, Utah.</title>
        <authorList>
            <person name="Jinkerson R.E."/>
            <person name="D'Adamo S."/>
            <person name="Posewitz M.C."/>
        </authorList>
    </citation>
    <scope>NUCLEOTIDE SEQUENCE</scope>
    <source>
        <strain evidence="4">GSL018</strain>
    </source>
</reference>
<dbReference type="PROSITE" id="PS50102">
    <property type="entry name" value="RRM"/>
    <property type="match status" value="1"/>
</dbReference>
<gene>
    <name evidence="4" type="primary">FUSIP1</name>
    <name evidence="4" type="ORF">TSPGSL018_5193</name>
</gene>
<organism evidence="4">
    <name type="scientific">Tetraselmis sp. GSL018</name>
    <dbReference type="NCBI Taxonomy" id="582737"/>
    <lineage>
        <taxon>Eukaryota</taxon>
        <taxon>Viridiplantae</taxon>
        <taxon>Chlorophyta</taxon>
        <taxon>core chlorophytes</taxon>
        <taxon>Chlorodendrophyceae</taxon>
        <taxon>Chlorodendrales</taxon>
        <taxon>Chlorodendraceae</taxon>
        <taxon>Tetraselmis</taxon>
    </lineage>
</organism>
<dbReference type="InterPro" id="IPR000504">
    <property type="entry name" value="RRM_dom"/>
</dbReference>
<evidence type="ECO:0000313" key="4">
    <source>
        <dbReference type="EMBL" id="JAC69949.1"/>
    </source>
</evidence>
<dbReference type="GO" id="GO:0003723">
    <property type="term" value="F:RNA binding"/>
    <property type="evidence" value="ECO:0007669"/>
    <property type="project" value="UniProtKB-UniRule"/>
</dbReference>
<dbReference type="EMBL" id="GBEZ01016287">
    <property type="protein sequence ID" value="JAC69949.1"/>
    <property type="molecule type" value="Transcribed_RNA"/>
</dbReference>
<feature type="region of interest" description="Disordered" evidence="2">
    <location>
        <begin position="92"/>
        <end position="130"/>
    </location>
</feature>
<dbReference type="InterPro" id="IPR035979">
    <property type="entry name" value="RBD_domain_sf"/>
</dbReference>
<feature type="compositionally biased region" description="Basic and acidic residues" evidence="2">
    <location>
        <begin position="110"/>
        <end position="130"/>
    </location>
</feature>
<dbReference type="PANTHER" id="PTHR48034">
    <property type="entry name" value="TRANSFORMER-2 SEX-DETERMINING PROTEIN-RELATED"/>
    <property type="match status" value="1"/>
</dbReference>
<keyword evidence="1" id="KW-0694">RNA-binding</keyword>
<dbReference type="SMART" id="SM00360">
    <property type="entry name" value="RRM"/>
    <property type="match status" value="1"/>
</dbReference>
<protein>
    <submittedName>
        <fullName evidence="4">FUS-interacting serine-arginine-rich protein 1</fullName>
    </submittedName>
</protein>
<evidence type="ECO:0000256" key="2">
    <source>
        <dbReference type="SAM" id="MobiDB-lite"/>
    </source>
</evidence>